<reference evidence="3 4" key="1">
    <citation type="submission" date="2024-09" db="EMBL/GenBank/DDBJ databases">
        <title>A chromosome-level genome assembly of Gray's grenadier anchovy, Coilia grayii.</title>
        <authorList>
            <person name="Fu Z."/>
        </authorList>
    </citation>
    <scope>NUCLEOTIDE SEQUENCE [LARGE SCALE GENOMIC DNA]</scope>
    <source>
        <strain evidence="3">G4</strain>
        <tissue evidence="3">Muscle</tissue>
    </source>
</reference>
<keyword evidence="4" id="KW-1185">Reference proteome</keyword>
<evidence type="ECO:0000313" key="4">
    <source>
        <dbReference type="Proteomes" id="UP001591681"/>
    </source>
</evidence>
<evidence type="ECO:0000313" key="3">
    <source>
        <dbReference type="EMBL" id="KAL2095641.1"/>
    </source>
</evidence>
<dbReference type="Pfam" id="PF13842">
    <property type="entry name" value="zf-Tnp_2"/>
    <property type="match status" value="1"/>
</dbReference>
<gene>
    <name evidence="3" type="ORF">ACEWY4_007789</name>
</gene>
<dbReference type="InterPro" id="IPR032718">
    <property type="entry name" value="PGBD4_Znf_C"/>
</dbReference>
<dbReference type="AlphaFoldDB" id="A0ABD1K9C1"/>
<feature type="domain" description="PiggyBac transposable element-derived protein 4 C-terminal zinc-finger" evidence="1">
    <location>
        <begin position="587"/>
        <end position="627"/>
    </location>
</feature>
<dbReference type="EMBL" id="JBHFQA010000007">
    <property type="protein sequence ID" value="KAL2095641.1"/>
    <property type="molecule type" value="Genomic_DNA"/>
</dbReference>
<evidence type="ECO:0000259" key="1">
    <source>
        <dbReference type="Pfam" id="PF13842"/>
    </source>
</evidence>
<comment type="caution">
    <text evidence="3">The sequence shown here is derived from an EMBL/GenBank/DDBJ whole genome shotgun (WGS) entry which is preliminary data.</text>
</comment>
<accession>A0ABD1K9C1</accession>
<evidence type="ECO:0008006" key="5">
    <source>
        <dbReference type="Google" id="ProtNLM"/>
    </source>
</evidence>
<sequence length="628" mass="71021">MSRVLQVLLKPRELETQVLERLVLALRVLELLALEPPVLELELELGPPVLELELLTLVLGLPLVVEWSLLALHCKPGPPLVHTASSIGTSSSPSHLQLLNKASRIPLLTPSVSDQGGHPEWGCGKLEDVRLHTATSEISTNESPWCTGGHHSKTHSPRPVQAVLYSNVVRELCNTTNKYAAENTVGKSYTWSVVDVQDFYHFLGMLQYASLVKLPSVEDYWTPDYVMRQAIPPSIMTRTCFQSLMWNLHLSIPEEDKKNDLHRGTLHHNRLFRVQPLFDHMRAACKSSYHPRRELAVDERMVATKAKTGFTQYIRNKPTKWGIKLYVLPDCSNGYTVDFSIYTGKNFDSSPQALSYDAVMDLVQPVFLGTGYHIYVDNFYTSAKLFGDLADLKFGACGTCREERKGCPSSQGVLTKKSPRGTVRWLRQDPVVFVKWMDTREVLMCFTIHPAYAGGTVRKKVKSRDGKYSVVEVPCPVPVLEYNKYMGGVDRSDQLIQYYSIRRRVSRSYRTLFLHFLDIANTNAYIMHLELAKISQQKSLTHKAFLSRLVRELFGVEKTGVPVKRQTSHLPVGCAKDFTSSNRATAGRRRCQHCSAKGVRNTTPWKCQACDVPLCLLLDRNCFAEWHA</sequence>
<dbReference type="Pfam" id="PF13843">
    <property type="entry name" value="DDE_Tnp_1_7"/>
    <property type="match status" value="1"/>
</dbReference>
<organism evidence="3 4">
    <name type="scientific">Coilia grayii</name>
    <name type="common">Gray's grenadier anchovy</name>
    <dbReference type="NCBI Taxonomy" id="363190"/>
    <lineage>
        <taxon>Eukaryota</taxon>
        <taxon>Metazoa</taxon>
        <taxon>Chordata</taxon>
        <taxon>Craniata</taxon>
        <taxon>Vertebrata</taxon>
        <taxon>Euteleostomi</taxon>
        <taxon>Actinopterygii</taxon>
        <taxon>Neopterygii</taxon>
        <taxon>Teleostei</taxon>
        <taxon>Clupei</taxon>
        <taxon>Clupeiformes</taxon>
        <taxon>Clupeoidei</taxon>
        <taxon>Engraulidae</taxon>
        <taxon>Coilinae</taxon>
        <taxon>Coilia</taxon>
    </lineage>
</organism>
<proteinExistence type="predicted"/>
<dbReference type="InterPro" id="IPR029526">
    <property type="entry name" value="PGBD"/>
</dbReference>
<dbReference type="Proteomes" id="UP001591681">
    <property type="component" value="Unassembled WGS sequence"/>
</dbReference>
<dbReference type="PANTHER" id="PTHR46599">
    <property type="entry name" value="PIGGYBAC TRANSPOSABLE ELEMENT-DERIVED PROTEIN 4"/>
    <property type="match status" value="1"/>
</dbReference>
<name>A0ABD1K9C1_9TELE</name>
<dbReference type="PANTHER" id="PTHR46599:SF3">
    <property type="entry name" value="PIGGYBAC TRANSPOSABLE ELEMENT-DERIVED PROTEIN 4"/>
    <property type="match status" value="1"/>
</dbReference>
<feature type="domain" description="PiggyBac transposable element-derived protein" evidence="2">
    <location>
        <begin position="164"/>
        <end position="525"/>
    </location>
</feature>
<evidence type="ECO:0000259" key="2">
    <source>
        <dbReference type="Pfam" id="PF13843"/>
    </source>
</evidence>
<protein>
    <recommendedName>
        <fullName evidence="5">PiggyBac transposable element-derived protein domain-containing protein</fullName>
    </recommendedName>
</protein>